<dbReference type="InterPro" id="IPR000884">
    <property type="entry name" value="TSP1_rpt"/>
</dbReference>
<name>A0A672F1L8_SALFA</name>
<protein>
    <recommendedName>
        <fullName evidence="10">Complement factor properdin</fullName>
    </recommendedName>
</protein>
<gene>
    <name evidence="8" type="primary">cfp</name>
</gene>
<evidence type="ECO:0000313" key="9">
    <source>
        <dbReference type="Proteomes" id="UP000472267"/>
    </source>
</evidence>
<dbReference type="PANTHER" id="PTHR22906">
    <property type="entry name" value="PROPERDIN"/>
    <property type="match status" value="1"/>
</dbReference>
<dbReference type="Pfam" id="PF18487">
    <property type="entry name" value="TSR"/>
    <property type="match status" value="1"/>
</dbReference>
<evidence type="ECO:0008006" key="10">
    <source>
        <dbReference type="Google" id="ProtNLM"/>
    </source>
</evidence>
<reference evidence="8" key="2">
    <citation type="submission" date="2025-08" db="UniProtKB">
        <authorList>
            <consortium name="Ensembl"/>
        </authorList>
    </citation>
    <scope>IDENTIFICATION</scope>
</reference>
<dbReference type="InterPro" id="IPR049536">
    <property type="entry name" value="CFP_TSR-0"/>
</dbReference>
<reference evidence="8" key="1">
    <citation type="submission" date="2019-06" db="EMBL/GenBank/DDBJ databases">
        <authorList>
            <consortium name="Wellcome Sanger Institute Data Sharing"/>
        </authorList>
    </citation>
    <scope>NUCLEOTIDE SEQUENCE [LARGE SCALE GENOMIC DNA]</scope>
</reference>
<dbReference type="Ensembl" id="ENSSFAT00005000257.1">
    <property type="protein sequence ID" value="ENSSFAP00005000246.1"/>
    <property type="gene ID" value="ENSSFAG00005000213.1"/>
</dbReference>
<dbReference type="Pfam" id="PF00090">
    <property type="entry name" value="TSP_1"/>
    <property type="match status" value="6"/>
</dbReference>
<evidence type="ECO:0000256" key="5">
    <source>
        <dbReference type="ARBA" id="ARBA00023157"/>
    </source>
</evidence>
<feature type="chain" id="PRO_5025676531" description="Complement factor properdin" evidence="7">
    <location>
        <begin position="19"/>
        <end position="437"/>
    </location>
</feature>
<dbReference type="PRINTS" id="PR01705">
    <property type="entry name" value="TSP1REPEAT"/>
</dbReference>
<dbReference type="Gene3D" id="2.20.100.10">
    <property type="entry name" value="Thrombospondin type-1 (TSP1) repeat"/>
    <property type="match status" value="6"/>
</dbReference>
<accession>A0A672F1L8</accession>
<evidence type="ECO:0000256" key="4">
    <source>
        <dbReference type="ARBA" id="ARBA00022737"/>
    </source>
</evidence>
<dbReference type="SMART" id="SM00209">
    <property type="entry name" value="TSP1"/>
    <property type="match status" value="6"/>
</dbReference>
<dbReference type="SUPFAM" id="SSF82895">
    <property type="entry name" value="TSP-1 type 1 repeat"/>
    <property type="match status" value="6"/>
</dbReference>
<keyword evidence="2" id="KW-0964">Secreted</keyword>
<dbReference type="PROSITE" id="PS50092">
    <property type="entry name" value="TSP1"/>
    <property type="match status" value="6"/>
</dbReference>
<reference evidence="8" key="3">
    <citation type="submission" date="2025-09" db="UniProtKB">
        <authorList>
            <consortium name="Ensembl"/>
        </authorList>
    </citation>
    <scope>IDENTIFICATION</scope>
</reference>
<keyword evidence="4" id="KW-0677">Repeat</keyword>
<evidence type="ECO:0000256" key="3">
    <source>
        <dbReference type="ARBA" id="ARBA00022729"/>
    </source>
</evidence>
<proteinExistence type="predicted"/>
<evidence type="ECO:0000256" key="2">
    <source>
        <dbReference type="ARBA" id="ARBA00022525"/>
    </source>
</evidence>
<dbReference type="InterPro" id="IPR052065">
    <property type="entry name" value="Compl_asym_regulator"/>
</dbReference>
<comment type="subcellular location">
    <subcellularLocation>
        <location evidence="1">Secreted</location>
    </subcellularLocation>
</comment>
<dbReference type="AlphaFoldDB" id="A0A672F1L8"/>
<keyword evidence="9" id="KW-1185">Reference proteome</keyword>
<evidence type="ECO:0000256" key="7">
    <source>
        <dbReference type="SAM" id="SignalP"/>
    </source>
</evidence>
<keyword evidence="3 7" id="KW-0732">Signal</keyword>
<evidence type="ECO:0000256" key="6">
    <source>
        <dbReference type="SAM" id="MobiDB-lite"/>
    </source>
</evidence>
<sequence length="437" mass="46876">VCVCVCLCLCLCVSVSVSVSVSVYGVRCFAHFNVTSGVCDEELGEVGKDSCCQNPAYGYLATDGVCQFCGPSVWSPWSSWSPCNVLCGDGVRQRRMKCFSINQSECENDRLQTEPCSGTCCDAGWRPWTDWSHCSVTCGGLGLRKRERVCSSSPECLSSCSGPSEETQACEVTSACPVHGGWSLWSGWSSCSASCIDDRRRGVPVPTRQRRRSCSDPAPSTDTPVPGNRCPGDDSELQDCSELPNCPVDGHWGAWSPPGPCSVTCGAGLQLSNRKCDSPTPKHGGRYCEGQSSQTSVCESPCPVDGFWSGWTVWTECSSPCVPDAGASVRIRRRSCTNPAPSANPPGGGCHGDDSQREDCVQLPPCPVDGAWGSWSEFSPCPVTCGFGRQTRERFCLHRDHGGAICSGDLQDRRHCYDVQGCLGESSLTSDLRTQTP</sequence>
<feature type="region of interest" description="Disordered" evidence="6">
    <location>
        <begin position="204"/>
        <end position="229"/>
    </location>
</feature>
<dbReference type="Proteomes" id="UP000472267">
    <property type="component" value="Chromosome 1"/>
</dbReference>
<dbReference type="PANTHER" id="PTHR22906:SF43">
    <property type="entry name" value="PROPERDIN"/>
    <property type="match status" value="1"/>
</dbReference>
<evidence type="ECO:0000313" key="8">
    <source>
        <dbReference type="Ensembl" id="ENSSFAP00005000246.1"/>
    </source>
</evidence>
<keyword evidence="5" id="KW-1015">Disulfide bond</keyword>
<organism evidence="8 9">
    <name type="scientific">Salarias fasciatus</name>
    <name type="common">Jewelled blenny</name>
    <name type="synonym">Blennius fasciatus</name>
    <dbReference type="NCBI Taxonomy" id="181472"/>
    <lineage>
        <taxon>Eukaryota</taxon>
        <taxon>Metazoa</taxon>
        <taxon>Chordata</taxon>
        <taxon>Craniata</taxon>
        <taxon>Vertebrata</taxon>
        <taxon>Euteleostomi</taxon>
        <taxon>Actinopterygii</taxon>
        <taxon>Neopterygii</taxon>
        <taxon>Teleostei</taxon>
        <taxon>Neoteleostei</taxon>
        <taxon>Acanthomorphata</taxon>
        <taxon>Ovalentaria</taxon>
        <taxon>Blenniimorphae</taxon>
        <taxon>Blenniiformes</taxon>
        <taxon>Blennioidei</taxon>
        <taxon>Blenniidae</taxon>
        <taxon>Salariinae</taxon>
        <taxon>Salarias</taxon>
    </lineage>
</organism>
<feature type="signal peptide" evidence="7">
    <location>
        <begin position="1"/>
        <end position="18"/>
    </location>
</feature>
<dbReference type="InterPro" id="IPR036383">
    <property type="entry name" value="TSP1_rpt_sf"/>
</dbReference>
<dbReference type="FunFam" id="2.20.100.10:FF:000001">
    <property type="entry name" value="semaphorin-5A isoform X1"/>
    <property type="match status" value="2"/>
</dbReference>
<evidence type="ECO:0000256" key="1">
    <source>
        <dbReference type="ARBA" id="ARBA00004613"/>
    </source>
</evidence>